<dbReference type="OrthoDB" id="1925749at2759"/>
<dbReference type="InterPro" id="IPR009001">
    <property type="entry name" value="Transl_elong_EF1A/Init_IF2_C"/>
</dbReference>
<dbReference type="SUPFAM" id="SSF50447">
    <property type="entry name" value="Translation proteins"/>
    <property type="match status" value="1"/>
</dbReference>
<keyword evidence="1" id="KW-0547">Nucleotide-binding</keyword>
<dbReference type="PANTHER" id="PTHR23115">
    <property type="entry name" value="TRANSLATION FACTOR"/>
    <property type="match status" value="1"/>
</dbReference>
<keyword evidence="5" id="KW-1185">Reference proteome</keyword>
<dbReference type="GO" id="GO:0005525">
    <property type="term" value="F:GTP binding"/>
    <property type="evidence" value="ECO:0007669"/>
    <property type="project" value="UniProtKB-KW"/>
</dbReference>
<evidence type="ECO:0000256" key="1">
    <source>
        <dbReference type="ARBA" id="ARBA00022741"/>
    </source>
</evidence>
<dbReference type="EMBL" id="JADCNL010000001">
    <property type="protein sequence ID" value="KAG0499578.1"/>
    <property type="molecule type" value="Genomic_DNA"/>
</dbReference>
<dbReference type="InterPro" id="IPR050100">
    <property type="entry name" value="TRAFAC_GTPase_members"/>
</dbReference>
<organism evidence="4 5">
    <name type="scientific">Vanilla planifolia</name>
    <name type="common">Vanilla</name>
    <dbReference type="NCBI Taxonomy" id="51239"/>
    <lineage>
        <taxon>Eukaryota</taxon>
        <taxon>Viridiplantae</taxon>
        <taxon>Streptophyta</taxon>
        <taxon>Embryophyta</taxon>
        <taxon>Tracheophyta</taxon>
        <taxon>Spermatophyta</taxon>
        <taxon>Magnoliopsida</taxon>
        <taxon>Liliopsida</taxon>
        <taxon>Asparagales</taxon>
        <taxon>Orchidaceae</taxon>
        <taxon>Vanilloideae</taxon>
        <taxon>Vanilleae</taxon>
        <taxon>Vanilla</taxon>
    </lineage>
</organism>
<sequence length="174" mass="18578">MVHNGSKVIVMPSRALATVRSIERDSSPSNSAKAGDNVAVSLSGIDPIHLMTGCVLCHPDFPVAMATKLELKILVLDISMPIIAGSQIEFYVHHVKEAARVVRIVSFVGPENWEDLQKPPQGSSNPSKVDLDAAVCVEEFARCKALGRVFLRSLGNTVAVGIVTKVLEPKLGPG</sequence>
<evidence type="ECO:0000256" key="2">
    <source>
        <dbReference type="ARBA" id="ARBA00023134"/>
    </source>
</evidence>
<dbReference type="SUPFAM" id="SSF50465">
    <property type="entry name" value="EF-Tu/eEF-1alpha/eIF2-gamma C-terminal domain"/>
    <property type="match status" value="1"/>
</dbReference>
<evidence type="ECO:0000313" key="4">
    <source>
        <dbReference type="EMBL" id="KAG0499578.1"/>
    </source>
</evidence>
<dbReference type="InterPro" id="IPR054696">
    <property type="entry name" value="GTP-eEF1A_C"/>
</dbReference>
<comment type="caution">
    <text evidence="4">The sequence shown here is derived from an EMBL/GenBank/DDBJ whole genome shotgun (WGS) entry which is preliminary data.</text>
</comment>
<dbReference type="Pfam" id="PF22594">
    <property type="entry name" value="GTP-eEF1A_C"/>
    <property type="match status" value="1"/>
</dbReference>
<accession>A0A835S941</accession>
<dbReference type="Proteomes" id="UP000636800">
    <property type="component" value="Chromosome 1"/>
</dbReference>
<dbReference type="AlphaFoldDB" id="A0A835S941"/>
<proteinExistence type="predicted"/>
<dbReference type="Gene3D" id="2.40.30.10">
    <property type="entry name" value="Translation factors"/>
    <property type="match status" value="2"/>
</dbReference>
<keyword evidence="2" id="KW-0342">GTP-binding</keyword>
<evidence type="ECO:0000313" key="5">
    <source>
        <dbReference type="Proteomes" id="UP000636800"/>
    </source>
</evidence>
<protein>
    <recommendedName>
        <fullName evidence="3">GTP-eEF1A C-terminal domain-containing protein</fullName>
    </recommendedName>
</protein>
<gene>
    <name evidence="4" type="ORF">HPP92_004269</name>
</gene>
<reference evidence="4 5" key="1">
    <citation type="journal article" date="2020" name="Nat. Food">
        <title>A phased Vanilla planifolia genome enables genetic improvement of flavour and production.</title>
        <authorList>
            <person name="Hasing T."/>
            <person name="Tang H."/>
            <person name="Brym M."/>
            <person name="Khazi F."/>
            <person name="Huang T."/>
            <person name="Chambers A.H."/>
        </authorList>
    </citation>
    <scope>NUCLEOTIDE SEQUENCE [LARGE SCALE GENOMIC DNA]</scope>
    <source>
        <tissue evidence="4">Leaf</tissue>
    </source>
</reference>
<dbReference type="InterPro" id="IPR009000">
    <property type="entry name" value="Transl_B-barrel_sf"/>
</dbReference>
<evidence type="ECO:0000259" key="3">
    <source>
        <dbReference type="Pfam" id="PF22594"/>
    </source>
</evidence>
<name>A0A835S941_VANPL</name>
<feature type="domain" description="GTP-eEF1A C-terminal" evidence="3">
    <location>
        <begin position="69"/>
        <end position="164"/>
    </location>
</feature>